<proteinExistence type="predicted"/>
<organism evidence="1 2">
    <name type="scientific">Nocardioides soli</name>
    <dbReference type="NCBI Taxonomy" id="1036020"/>
    <lineage>
        <taxon>Bacteria</taxon>
        <taxon>Bacillati</taxon>
        <taxon>Actinomycetota</taxon>
        <taxon>Actinomycetes</taxon>
        <taxon>Propionibacteriales</taxon>
        <taxon>Nocardioidaceae</taxon>
        <taxon>Nocardioides</taxon>
    </lineage>
</organism>
<dbReference type="Gene3D" id="3.90.1710.10">
    <property type="entry name" value="Enterococcus faecalis V583 domain"/>
    <property type="match status" value="1"/>
</dbReference>
<comment type="caution">
    <text evidence="1">The sequence shown here is derived from an EMBL/GenBank/DDBJ whole genome shotgun (WGS) entry which is preliminary data.</text>
</comment>
<evidence type="ECO:0000313" key="2">
    <source>
        <dbReference type="Proteomes" id="UP000589626"/>
    </source>
</evidence>
<evidence type="ECO:0000313" key="1">
    <source>
        <dbReference type="EMBL" id="MBB3040965.1"/>
    </source>
</evidence>
<gene>
    <name evidence="1" type="ORF">FHU40_000766</name>
</gene>
<protein>
    <recommendedName>
        <fullName evidence="3">DUF1116 domain-containing protein</fullName>
    </recommendedName>
</protein>
<dbReference type="Proteomes" id="UP000589626">
    <property type="component" value="Unassembled WGS sequence"/>
</dbReference>
<dbReference type="EMBL" id="JACHWR010000001">
    <property type="protein sequence ID" value="MBB3040965.1"/>
    <property type="molecule type" value="Genomic_DNA"/>
</dbReference>
<dbReference type="RefSeq" id="WP_183590928.1">
    <property type="nucleotide sequence ID" value="NZ_JACHWR010000001.1"/>
</dbReference>
<sequence length="475" mass="50010">MSITDLFSTDLKPVNLGLDMFAEDLAAQGAAPVRMDWTPPGGGDPDVIAALGRLERPEVAEKINAANEEALSRILAAQPFLEGFGRAIDTVPGMTATTILHAGPPIAYERMSGPMRGAVTGALVFEGLAKDLDAADELARSGDITFSPCHEHQAVGSMAGVTSASMWVHQVTNRTHGNTAYTNLSEQLSKILRFGANDQSVIDRLNWMRDVFGPMLGAAMELNTDGIDLRLMLSQALHMGDEAHNRNVAGTTLLIQALTPYLLETDFSTQEKREVFDFVASSDYFSGPTWMVTAKASMDAAAGIANSTVVTAMCRNGVDFGIRVSGTGDRWFTGPAQQVVGPMFAGYTPEDSGLDMGDSAITETYGIGGFAMAAAPAIVALVGGTVQEAMGYSRTMNAITTGNNPNVTIPALDFMGVPSGIDARLVMETGILPLINTAIAHKDPGIGMIGAGIVHPPVEAFQDALRTLADTVGEA</sequence>
<dbReference type="AlphaFoldDB" id="A0A7W4VSR0"/>
<accession>A0A7W4VSR0</accession>
<name>A0A7W4VSR0_9ACTN</name>
<reference evidence="1 2" key="1">
    <citation type="submission" date="2020-08" db="EMBL/GenBank/DDBJ databases">
        <title>Sequencing the genomes of 1000 actinobacteria strains.</title>
        <authorList>
            <person name="Klenk H.-P."/>
        </authorList>
    </citation>
    <scope>NUCLEOTIDE SEQUENCE [LARGE SCALE GENOMIC DNA]</scope>
    <source>
        <strain evidence="1 2">DSM 105498</strain>
    </source>
</reference>
<dbReference type="Gene3D" id="3.90.1700.10">
    <property type="entry name" value="v583 domain like"/>
    <property type="match status" value="1"/>
</dbReference>
<keyword evidence="2" id="KW-1185">Reference proteome</keyword>
<dbReference type="Gene3D" id="3.40.50.720">
    <property type="entry name" value="NAD(P)-binding Rossmann-like Domain"/>
    <property type="match status" value="1"/>
</dbReference>
<dbReference type="InterPro" id="IPR009499">
    <property type="entry name" value="AllG-like"/>
</dbReference>
<evidence type="ECO:0008006" key="3">
    <source>
        <dbReference type="Google" id="ProtNLM"/>
    </source>
</evidence>
<dbReference type="Gene3D" id="1.10.10.660">
    <property type="entry name" value="conserved protein of unknown function from Enterococcus faecalis V583"/>
    <property type="match status" value="1"/>
</dbReference>
<dbReference type="Pfam" id="PF06545">
    <property type="entry name" value="AllG"/>
    <property type="match status" value="1"/>
</dbReference>
<dbReference type="InterPro" id="IPR024033">
    <property type="entry name" value="OXTCase_su_AllG_h-dom"/>
</dbReference>